<evidence type="ECO:0000256" key="5">
    <source>
        <dbReference type="ARBA" id="ARBA00022842"/>
    </source>
</evidence>
<sequence length="298" mass="33470">MTVVLVLDTNALISAALSPSGHSAQLIELARRGRISLIMSDHLCEELETRLEREKFRRWLSLDEVRDFVDAVTVVADWIDDRPDNEIPLVCDDPDDNYLVALFQDSDATMLVSGDKAVLRIDFPGLDVRKPAAAIKALDFVHEWGEGYMEGSEERSWALIDAEGHRGVITAYTAFTAVLDEPNVKELLAFVVVPETLKHFRKRKALKWIREQLSERGMATRPIYASPDVAYIKLPPDPGTNLRVVGDVPLPADTIFATMQRCPDLDDLPDADFDHWRVFGIGDAVEPERIRPRPTLGQ</sequence>
<evidence type="ECO:0000256" key="1">
    <source>
        <dbReference type="ARBA" id="ARBA00022649"/>
    </source>
</evidence>
<dbReference type="EMBL" id="BAFC01000112">
    <property type="protein sequence ID" value="GAB40705.1"/>
    <property type="molecule type" value="Genomic_DNA"/>
</dbReference>
<accession>H5U4P7</accession>
<keyword evidence="4" id="KW-0378">Hydrolase</keyword>
<protein>
    <recommendedName>
        <fullName evidence="6">PIN domain-containing protein</fullName>
    </recommendedName>
</protein>
<evidence type="ECO:0000256" key="4">
    <source>
        <dbReference type="ARBA" id="ARBA00022801"/>
    </source>
</evidence>
<dbReference type="InterPro" id="IPR002850">
    <property type="entry name" value="PIN_toxin-like"/>
</dbReference>
<dbReference type="InterPro" id="IPR029060">
    <property type="entry name" value="PIN-like_dom_sf"/>
</dbReference>
<dbReference type="NCBIfam" id="TIGR00305">
    <property type="entry name" value="putative toxin-antitoxin system toxin component, PIN family"/>
    <property type="match status" value="1"/>
</dbReference>
<evidence type="ECO:0000256" key="3">
    <source>
        <dbReference type="ARBA" id="ARBA00022723"/>
    </source>
</evidence>
<comment type="caution">
    <text evidence="7">The sequence shown here is derived from an EMBL/GenBank/DDBJ whole genome shotgun (WGS) entry which is preliminary data.</text>
</comment>
<keyword evidence="3" id="KW-0479">Metal-binding</keyword>
<dbReference type="PANTHER" id="PTHR34610:SF3">
    <property type="entry name" value="SSL7007 PROTEIN"/>
    <property type="match status" value="1"/>
</dbReference>
<evidence type="ECO:0000259" key="6">
    <source>
        <dbReference type="Pfam" id="PF13470"/>
    </source>
</evidence>
<feature type="domain" description="PIN" evidence="6">
    <location>
        <begin position="5"/>
        <end position="117"/>
    </location>
</feature>
<dbReference type="eggNOG" id="COG1569">
    <property type="taxonomic scope" value="Bacteria"/>
</dbReference>
<evidence type="ECO:0000256" key="2">
    <source>
        <dbReference type="ARBA" id="ARBA00022722"/>
    </source>
</evidence>
<organism evidence="7 8">
    <name type="scientific">Gordonia sputi NBRC 100414</name>
    <dbReference type="NCBI Taxonomy" id="1089453"/>
    <lineage>
        <taxon>Bacteria</taxon>
        <taxon>Bacillati</taxon>
        <taxon>Actinomycetota</taxon>
        <taxon>Actinomycetes</taxon>
        <taxon>Mycobacteriales</taxon>
        <taxon>Gordoniaceae</taxon>
        <taxon>Gordonia</taxon>
    </lineage>
</organism>
<proteinExistence type="predicted"/>
<dbReference type="AlphaFoldDB" id="H5U4P7"/>
<dbReference type="Pfam" id="PF13470">
    <property type="entry name" value="PIN_3"/>
    <property type="match status" value="1"/>
</dbReference>
<gene>
    <name evidence="7" type="ORF">GOSPT_114_00490</name>
</gene>
<dbReference type="RefSeq" id="WP_005207793.1">
    <property type="nucleotide sequence ID" value="NZ_BAFC01000112.1"/>
</dbReference>
<keyword evidence="5" id="KW-0460">Magnesium</keyword>
<dbReference type="Proteomes" id="UP000005845">
    <property type="component" value="Unassembled WGS sequence"/>
</dbReference>
<reference evidence="7 8" key="1">
    <citation type="submission" date="2012-02" db="EMBL/GenBank/DDBJ databases">
        <title>Whole genome shotgun sequence of Gordonia sputi NBRC 100414.</title>
        <authorList>
            <person name="Yoshida I."/>
            <person name="Hosoyama A."/>
            <person name="Tsuchikane K."/>
            <person name="Katsumata H."/>
            <person name="Yamazaki S."/>
            <person name="Fujita N."/>
        </authorList>
    </citation>
    <scope>NUCLEOTIDE SEQUENCE [LARGE SCALE GENOMIC DNA]</scope>
    <source>
        <strain evidence="7 8">NBRC 100414</strain>
    </source>
</reference>
<dbReference type="SUPFAM" id="SSF88723">
    <property type="entry name" value="PIN domain-like"/>
    <property type="match status" value="1"/>
</dbReference>
<dbReference type="GO" id="GO:0004518">
    <property type="term" value="F:nuclease activity"/>
    <property type="evidence" value="ECO:0007669"/>
    <property type="project" value="UniProtKB-KW"/>
</dbReference>
<keyword evidence="8" id="KW-1185">Reference proteome</keyword>
<evidence type="ECO:0000313" key="8">
    <source>
        <dbReference type="Proteomes" id="UP000005845"/>
    </source>
</evidence>
<keyword evidence="2" id="KW-0540">Nuclease</keyword>
<evidence type="ECO:0000313" key="7">
    <source>
        <dbReference type="EMBL" id="GAB40705.1"/>
    </source>
</evidence>
<dbReference type="InterPro" id="IPR002716">
    <property type="entry name" value="PIN_dom"/>
</dbReference>
<dbReference type="PANTHER" id="PTHR34610">
    <property type="entry name" value="SSL7007 PROTEIN"/>
    <property type="match status" value="1"/>
</dbReference>
<dbReference type="GO" id="GO:0046872">
    <property type="term" value="F:metal ion binding"/>
    <property type="evidence" value="ECO:0007669"/>
    <property type="project" value="UniProtKB-KW"/>
</dbReference>
<dbReference type="GO" id="GO:0016787">
    <property type="term" value="F:hydrolase activity"/>
    <property type="evidence" value="ECO:0007669"/>
    <property type="project" value="UniProtKB-KW"/>
</dbReference>
<keyword evidence="1" id="KW-1277">Toxin-antitoxin system</keyword>
<name>H5U4P7_9ACTN</name>